<dbReference type="EMBL" id="CYSA01000008">
    <property type="protein sequence ID" value="CUH63658.1"/>
    <property type="molecule type" value="Genomic_DNA"/>
</dbReference>
<dbReference type="InterPro" id="IPR003171">
    <property type="entry name" value="Mehydrof_redctse-like"/>
</dbReference>
<evidence type="ECO:0000256" key="4">
    <source>
        <dbReference type="ARBA" id="ARBA00022630"/>
    </source>
</evidence>
<dbReference type="GO" id="GO:0106312">
    <property type="term" value="F:methylenetetrahydrofolate reductase (NADH) activity"/>
    <property type="evidence" value="ECO:0007669"/>
    <property type="project" value="UniProtKB-EC"/>
</dbReference>
<dbReference type="GO" id="GO:0071949">
    <property type="term" value="F:FAD binding"/>
    <property type="evidence" value="ECO:0007669"/>
    <property type="project" value="TreeGrafter"/>
</dbReference>
<dbReference type="InterPro" id="IPR029041">
    <property type="entry name" value="FAD-linked_oxidoreductase-like"/>
</dbReference>
<keyword evidence="5 9" id="KW-0274">FAD</keyword>
<dbReference type="PANTHER" id="PTHR45754:SF3">
    <property type="entry name" value="METHYLENETETRAHYDROFOLATE REDUCTASE (NADPH)"/>
    <property type="match status" value="1"/>
</dbReference>
<dbReference type="AlphaFoldDB" id="A0A0N7LUJ3"/>
<evidence type="ECO:0000256" key="2">
    <source>
        <dbReference type="ARBA" id="ARBA00004777"/>
    </source>
</evidence>
<reference evidence="10 11" key="1">
    <citation type="submission" date="2015-09" db="EMBL/GenBank/DDBJ databases">
        <authorList>
            <consortium name="Swine Surveillance"/>
        </authorList>
    </citation>
    <scope>NUCLEOTIDE SEQUENCE [LARGE SCALE GENOMIC DNA]</scope>
    <source>
        <strain evidence="10 11">CECT 4357</strain>
    </source>
</reference>
<keyword evidence="6 9" id="KW-0560">Oxidoreductase</keyword>
<proteinExistence type="inferred from homology"/>
<name>A0A0N7LUJ3_THAGE</name>
<comment type="pathway">
    <text evidence="7">Amino-acid biosynthesis; L-methionine biosynthesis via de novo pathway.</text>
</comment>
<dbReference type="GO" id="GO:0035999">
    <property type="term" value="P:tetrahydrofolate interconversion"/>
    <property type="evidence" value="ECO:0007669"/>
    <property type="project" value="UniProtKB-UniPathway"/>
</dbReference>
<dbReference type="Pfam" id="PF02219">
    <property type="entry name" value="MTHFR"/>
    <property type="match status" value="1"/>
</dbReference>
<dbReference type="Proteomes" id="UP000051587">
    <property type="component" value="Unassembled WGS sequence"/>
</dbReference>
<keyword evidence="11" id="KW-1185">Reference proteome</keyword>
<dbReference type="Gene3D" id="3.20.20.220">
    <property type="match status" value="1"/>
</dbReference>
<evidence type="ECO:0000313" key="10">
    <source>
        <dbReference type="EMBL" id="CUH63658.1"/>
    </source>
</evidence>
<comment type="pathway">
    <text evidence="2 9">One-carbon metabolism; tetrahydrofolate interconversion.</text>
</comment>
<evidence type="ECO:0000313" key="11">
    <source>
        <dbReference type="Proteomes" id="UP000051587"/>
    </source>
</evidence>
<evidence type="ECO:0000256" key="7">
    <source>
        <dbReference type="ARBA" id="ARBA00034478"/>
    </source>
</evidence>
<dbReference type="GO" id="GO:0009086">
    <property type="term" value="P:methionine biosynthetic process"/>
    <property type="evidence" value="ECO:0007669"/>
    <property type="project" value="TreeGrafter"/>
</dbReference>
<comment type="similarity">
    <text evidence="3 9">Belongs to the methylenetetrahydrofolate reductase family.</text>
</comment>
<organism evidence="10 11">
    <name type="scientific">Thalassovita gelatinovora</name>
    <name type="common">Thalassobius gelatinovorus</name>
    <dbReference type="NCBI Taxonomy" id="53501"/>
    <lineage>
        <taxon>Bacteria</taxon>
        <taxon>Pseudomonadati</taxon>
        <taxon>Pseudomonadota</taxon>
        <taxon>Alphaproteobacteria</taxon>
        <taxon>Rhodobacterales</taxon>
        <taxon>Roseobacteraceae</taxon>
        <taxon>Thalassovita</taxon>
    </lineage>
</organism>
<dbReference type="PANTHER" id="PTHR45754">
    <property type="entry name" value="METHYLENETETRAHYDROFOLATE REDUCTASE"/>
    <property type="match status" value="1"/>
</dbReference>
<dbReference type="RefSeq" id="WP_199484621.1">
    <property type="nucleotide sequence ID" value="NZ_CP051181.1"/>
</dbReference>
<gene>
    <name evidence="10" type="ORF">TG4357_00810</name>
</gene>
<keyword evidence="4 9" id="KW-0285">Flavoprotein</keyword>
<evidence type="ECO:0000256" key="6">
    <source>
        <dbReference type="ARBA" id="ARBA00023002"/>
    </source>
</evidence>
<dbReference type="STRING" id="53501.SAMN04488043_11351"/>
<evidence type="ECO:0000256" key="9">
    <source>
        <dbReference type="RuleBase" id="RU003862"/>
    </source>
</evidence>
<dbReference type="GO" id="GO:0005829">
    <property type="term" value="C:cytosol"/>
    <property type="evidence" value="ECO:0007669"/>
    <property type="project" value="TreeGrafter"/>
</dbReference>
<comment type="cofactor">
    <cofactor evidence="1 9">
        <name>FAD</name>
        <dbReference type="ChEBI" id="CHEBI:57692"/>
    </cofactor>
</comment>
<accession>A0A0N7LUJ3</accession>
<evidence type="ECO:0000256" key="1">
    <source>
        <dbReference type="ARBA" id="ARBA00001974"/>
    </source>
</evidence>
<comment type="catalytic activity">
    <reaction evidence="8">
        <text>(6S)-5-methyl-5,6,7,8-tetrahydrofolate + NAD(+) = (6R)-5,10-methylene-5,6,7,8-tetrahydrofolate + NADH + H(+)</text>
        <dbReference type="Rhea" id="RHEA:19821"/>
        <dbReference type="ChEBI" id="CHEBI:15378"/>
        <dbReference type="ChEBI" id="CHEBI:15636"/>
        <dbReference type="ChEBI" id="CHEBI:18608"/>
        <dbReference type="ChEBI" id="CHEBI:57540"/>
        <dbReference type="ChEBI" id="CHEBI:57945"/>
        <dbReference type="EC" id="1.5.1.54"/>
    </reaction>
    <physiologicalReaction direction="right-to-left" evidence="8">
        <dbReference type="Rhea" id="RHEA:19823"/>
    </physiologicalReaction>
</comment>
<evidence type="ECO:0000256" key="5">
    <source>
        <dbReference type="ARBA" id="ARBA00022827"/>
    </source>
</evidence>
<protein>
    <recommendedName>
        <fullName evidence="9">Methylenetetrahydrofolate reductase</fullName>
    </recommendedName>
</protein>
<dbReference type="SUPFAM" id="SSF51730">
    <property type="entry name" value="FAD-linked oxidoreductase"/>
    <property type="match status" value="1"/>
</dbReference>
<evidence type="ECO:0000256" key="8">
    <source>
        <dbReference type="ARBA" id="ARBA00048628"/>
    </source>
</evidence>
<dbReference type="UniPathway" id="UPA00193"/>
<evidence type="ECO:0000256" key="3">
    <source>
        <dbReference type="ARBA" id="ARBA00006743"/>
    </source>
</evidence>
<sequence length="279" mass="29819">MAVAASIEIPPARVLEMQDLAAVLPKGVRVYLPELGTDNNETFVAAACALRAIGAEPVPHLAARRIASHAALEARVARLASEAGVTDVLVLAGSPPSPEGPFADSMKILETGVLDRHGITHIGVAGHPEGSPHFTDEVVQNAMRWKADFAMRSDAEMRIVTQFGFDVAGMVRWSEEIAASGITLPVHLGFAGPTKLRAMLRYARSCGVGPSMQVLTSRGNALLRLFAGYAPEPLVRELETALARMKTGNIAQIHLYPFGGSERTANWLRARGSWPEISA</sequence>